<keyword evidence="4" id="KW-0804">Transcription</keyword>
<dbReference type="GO" id="GO:0006383">
    <property type="term" value="P:transcription by RNA polymerase III"/>
    <property type="evidence" value="ECO:0007669"/>
    <property type="project" value="InterPro"/>
</dbReference>
<name>A0A0C2JNN8_THEKT</name>
<dbReference type="GO" id="GO:0005666">
    <property type="term" value="C:RNA polymerase III complex"/>
    <property type="evidence" value="ECO:0007669"/>
    <property type="project" value="InterPro"/>
</dbReference>
<dbReference type="InterPro" id="IPR036390">
    <property type="entry name" value="WH_DNA-bd_sf"/>
</dbReference>
<evidence type="ECO:0000256" key="3">
    <source>
        <dbReference type="ARBA" id="ARBA00022478"/>
    </source>
</evidence>
<dbReference type="InterPro" id="IPR016049">
    <property type="entry name" value="RNA_pol_Rpc34-like"/>
</dbReference>
<dbReference type="InterPro" id="IPR007832">
    <property type="entry name" value="RNA_pol_Rpc34"/>
</dbReference>
<protein>
    <submittedName>
        <fullName evidence="6">DNA-directed RNA polymerase III subunit RPC6</fullName>
    </submittedName>
</protein>
<comment type="caution">
    <text evidence="6">The sequence shown here is derived from an EMBL/GenBank/DDBJ whole genome shotgun (WGS) entry which is preliminary data.</text>
</comment>
<keyword evidence="5" id="KW-0539">Nucleus</keyword>
<dbReference type="Proteomes" id="UP000031668">
    <property type="component" value="Unassembled WGS sequence"/>
</dbReference>
<dbReference type="InterPro" id="IPR036388">
    <property type="entry name" value="WH-like_DNA-bd_sf"/>
</dbReference>
<evidence type="ECO:0000256" key="2">
    <source>
        <dbReference type="ARBA" id="ARBA00011038"/>
    </source>
</evidence>
<gene>
    <name evidence="6" type="ORF">RF11_10178</name>
</gene>
<evidence type="ECO:0000313" key="6">
    <source>
        <dbReference type="EMBL" id="KII70973.1"/>
    </source>
</evidence>
<evidence type="ECO:0000256" key="5">
    <source>
        <dbReference type="ARBA" id="ARBA00023242"/>
    </source>
</evidence>
<comment type="subcellular location">
    <subcellularLocation>
        <location evidence="1">Nucleus</location>
    </subcellularLocation>
</comment>
<dbReference type="EMBL" id="JWZT01001907">
    <property type="protein sequence ID" value="KII70973.1"/>
    <property type="molecule type" value="Genomic_DNA"/>
</dbReference>
<dbReference type="AlphaFoldDB" id="A0A0C2JNN8"/>
<sequence length="306" mass="34938">MSSTQLGDSQKTVIDRKEMEAHILWLCHHRKEGLNQEQIISYVPGLSFITFVQLARKLLREGHIEPYLKYGKLLYRGKPKPQPKIIPKVAKLPKRTGRYEKMIYLAIKKSGSNGLTIPEIRARLRLGIIMFKPIVDSLDKKRYIKSYFLARDEKVRKTRVYVSAAIIPATYVIDGSLCRDLEIESKYVNELMAKIIEFTKTFPFMTKCEKDCPSVYDFSSPYLHDLANSGKIYDHLLKNGISTDILTYPAFEKLLETMVHDGKIHVRTMTNGQNSDGIFKKPVEKKTTVTLGVSEISSANCKVSSL</sequence>
<keyword evidence="3 6" id="KW-0240">DNA-directed RNA polymerase</keyword>
<evidence type="ECO:0000256" key="4">
    <source>
        <dbReference type="ARBA" id="ARBA00023163"/>
    </source>
</evidence>
<accession>A0A0C2JNN8</accession>
<keyword evidence="7" id="KW-1185">Reference proteome</keyword>
<comment type="similarity">
    <text evidence="2">Belongs to the eukaryotic RPC34/RPC39 RNA polymerase subunit family.</text>
</comment>
<dbReference type="PANTHER" id="PTHR12780">
    <property type="entry name" value="RNA POLYMERASE III DNA DIRECTED , 39KD SUBUNIT-RELATED"/>
    <property type="match status" value="1"/>
</dbReference>
<proteinExistence type="inferred from homology"/>
<evidence type="ECO:0000256" key="1">
    <source>
        <dbReference type="ARBA" id="ARBA00004123"/>
    </source>
</evidence>
<evidence type="ECO:0000313" key="7">
    <source>
        <dbReference type="Proteomes" id="UP000031668"/>
    </source>
</evidence>
<dbReference type="Pfam" id="PF05158">
    <property type="entry name" value="RNA_pol_Rpc34"/>
    <property type="match status" value="1"/>
</dbReference>
<organism evidence="6 7">
    <name type="scientific">Thelohanellus kitauei</name>
    <name type="common">Myxosporean</name>
    <dbReference type="NCBI Taxonomy" id="669202"/>
    <lineage>
        <taxon>Eukaryota</taxon>
        <taxon>Metazoa</taxon>
        <taxon>Cnidaria</taxon>
        <taxon>Myxozoa</taxon>
        <taxon>Myxosporea</taxon>
        <taxon>Bivalvulida</taxon>
        <taxon>Platysporina</taxon>
        <taxon>Myxobolidae</taxon>
        <taxon>Thelohanellus</taxon>
    </lineage>
</organism>
<dbReference type="SUPFAM" id="SSF46785">
    <property type="entry name" value="Winged helix' DNA-binding domain"/>
    <property type="match status" value="2"/>
</dbReference>
<dbReference type="Gene3D" id="1.10.10.10">
    <property type="entry name" value="Winged helix-like DNA-binding domain superfamily/Winged helix DNA-binding domain"/>
    <property type="match status" value="2"/>
</dbReference>
<reference evidence="6 7" key="1">
    <citation type="journal article" date="2014" name="Genome Biol. Evol.">
        <title>The genome of the myxosporean Thelohanellus kitauei shows adaptations to nutrient acquisition within its fish host.</title>
        <authorList>
            <person name="Yang Y."/>
            <person name="Xiong J."/>
            <person name="Zhou Z."/>
            <person name="Huo F."/>
            <person name="Miao W."/>
            <person name="Ran C."/>
            <person name="Liu Y."/>
            <person name="Zhang J."/>
            <person name="Feng J."/>
            <person name="Wang M."/>
            <person name="Wang M."/>
            <person name="Wang L."/>
            <person name="Yao B."/>
        </authorList>
    </citation>
    <scope>NUCLEOTIDE SEQUENCE [LARGE SCALE GENOMIC DNA]</scope>
    <source>
        <strain evidence="6">Wuqing</strain>
    </source>
</reference>
<dbReference type="OrthoDB" id="613763at2759"/>